<accession>A0ABM1QJX4</accession>
<dbReference type="RefSeq" id="XP_019087062.1">
    <property type="nucleotide sequence ID" value="XM_019231517.1"/>
</dbReference>
<keyword evidence="2" id="KW-1185">Reference proteome</keyword>
<protein>
    <submittedName>
        <fullName evidence="3">Defensin-like protein 303</fullName>
    </submittedName>
</protein>
<reference evidence="3" key="2">
    <citation type="submission" date="2025-08" db="UniProtKB">
        <authorList>
            <consortium name="RefSeq"/>
        </authorList>
    </citation>
    <scope>IDENTIFICATION</scope>
    <source>
        <tissue evidence="3">Leaf</tissue>
    </source>
</reference>
<feature type="signal peptide" evidence="1">
    <location>
        <begin position="1"/>
        <end position="25"/>
    </location>
</feature>
<evidence type="ECO:0000256" key="1">
    <source>
        <dbReference type="SAM" id="SignalP"/>
    </source>
</evidence>
<reference evidence="2" key="1">
    <citation type="journal article" date="2014" name="Nat. Commun.">
        <title>The emerging biofuel crop Camelina sativa retains a highly undifferentiated hexaploid genome structure.</title>
        <authorList>
            <person name="Kagale S."/>
            <person name="Koh C."/>
            <person name="Nixon J."/>
            <person name="Bollina V."/>
            <person name="Clarke W.E."/>
            <person name="Tuteja R."/>
            <person name="Spillane C."/>
            <person name="Robinson S.J."/>
            <person name="Links M.G."/>
            <person name="Clarke C."/>
            <person name="Higgins E.E."/>
            <person name="Huebert T."/>
            <person name="Sharpe A.G."/>
            <person name="Parkin I.A."/>
        </authorList>
    </citation>
    <scope>NUCLEOTIDE SEQUENCE [LARGE SCALE GENOMIC DNA]</scope>
    <source>
        <strain evidence="2">cv. DH55</strain>
    </source>
</reference>
<proteinExistence type="predicted"/>
<name>A0ABM1QJX4_CAMSA</name>
<dbReference type="Proteomes" id="UP000694864">
    <property type="component" value="Chromosome 11"/>
</dbReference>
<feature type="chain" id="PRO_5046731439" evidence="1">
    <location>
        <begin position="26"/>
        <end position="90"/>
    </location>
</feature>
<organism evidence="2 3">
    <name type="scientific">Camelina sativa</name>
    <name type="common">False flax</name>
    <name type="synonym">Myagrum sativum</name>
    <dbReference type="NCBI Taxonomy" id="90675"/>
    <lineage>
        <taxon>Eukaryota</taxon>
        <taxon>Viridiplantae</taxon>
        <taxon>Streptophyta</taxon>
        <taxon>Embryophyta</taxon>
        <taxon>Tracheophyta</taxon>
        <taxon>Spermatophyta</taxon>
        <taxon>Magnoliopsida</taxon>
        <taxon>eudicotyledons</taxon>
        <taxon>Gunneridae</taxon>
        <taxon>Pentapetalae</taxon>
        <taxon>rosids</taxon>
        <taxon>malvids</taxon>
        <taxon>Brassicales</taxon>
        <taxon>Brassicaceae</taxon>
        <taxon>Camelineae</taxon>
        <taxon>Camelina</taxon>
    </lineage>
</organism>
<dbReference type="GeneID" id="109127164"/>
<sequence>MNSNKTTFFLALFLVSALCIQMIESRDCYTNDDCKGVQPCPVPLACVFGNCICPWKNQSKLSSTCQIICARLEKKAINSYDASPCVCIDK</sequence>
<evidence type="ECO:0000313" key="2">
    <source>
        <dbReference type="Proteomes" id="UP000694864"/>
    </source>
</evidence>
<gene>
    <name evidence="3" type="primary">LOC109127164</name>
</gene>
<evidence type="ECO:0000313" key="3">
    <source>
        <dbReference type="RefSeq" id="XP_019087062.1"/>
    </source>
</evidence>
<keyword evidence="1" id="KW-0732">Signal</keyword>